<dbReference type="EMBL" id="JABTCG010000004">
    <property type="protein sequence ID" value="MBD0851512.1"/>
    <property type="molecule type" value="Genomic_DNA"/>
</dbReference>
<evidence type="ECO:0000313" key="1">
    <source>
        <dbReference type="EMBL" id="MBD0851512.1"/>
    </source>
</evidence>
<proteinExistence type="predicted"/>
<comment type="caution">
    <text evidence="1">The sequence shown here is derived from an EMBL/GenBank/DDBJ whole genome shotgun (WGS) entry which is preliminary data.</text>
</comment>
<name>A0ABR7VD09_9FLAO</name>
<reference evidence="1 2" key="1">
    <citation type="submission" date="2020-05" db="EMBL/GenBank/DDBJ databases">
        <title>The draft genome sequence of Maribacter arenosus CAU 1321.</title>
        <authorList>
            <person name="Mu L."/>
        </authorList>
    </citation>
    <scope>NUCLEOTIDE SEQUENCE [LARGE SCALE GENOMIC DNA]</scope>
    <source>
        <strain evidence="1 2">CAU 1321</strain>
    </source>
</reference>
<sequence length="212" mass="24098">MDAIVVENSELTTEELLQNGIAKGISYQDYRLLMDNLSSEGKATGQDVSKEMIDYTLLNQRRMKRLDKTLKINEDSAKKIKGYDQKNVTWLVLTESWCGDAAQTLPMINKVATLNDKITLKIILRDENLDIMNRFLIDGAMGIPKLVMIDNISGEVLGEWGSRPKNLEQMVIDFKNQHGVLTTSFKEELQVWYNTDKGQSILKDLLVLLSLE</sequence>
<dbReference type="SUPFAM" id="SSF52833">
    <property type="entry name" value="Thioredoxin-like"/>
    <property type="match status" value="1"/>
</dbReference>
<accession>A0ABR7VD09</accession>
<gene>
    <name evidence="1" type="ORF">HPE63_12600</name>
</gene>
<dbReference type="CDD" id="cd02947">
    <property type="entry name" value="TRX_family"/>
    <property type="match status" value="1"/>
</dbReference>
<keyword evidence="2" id="KW-1185">Reference proteome</keyword>
<dbReference type="RefSeq" id="WP_188314621.1">
    <property type="nucleotide sequence ID" value="NZ_JABTCG010000004.1"/>
</dbReference>
<protein>
    <submittedName>
        <fullName evidence="1">Thioredoxin family protein</fullName>
    </submittedName>
</protein>
<dbReference type="Proteomes" id="UP000598350">
    <property type="component" value="Unassembled WGS sequence"/>
</dbReference>
<dbReference type="Gene3D" id="3.40.30.10">
    <property type="entry name" value="Glutaredoxin"/>
    <property type="match status" value="1"/>
</dbReference>
<organism evidence="1 2">
    <name type="scientific">Maribacter arenosus</name>
    <dbReference type="NCBI Taxonomy" id="1854708"/>
    <lineage>
        <taxon>Bacteria</taxon>
        <taxon>Pseudomonadati</taxon>
        <taxon>Bacteroidota</taxon>
        <taxon>Flavobacteriia</taxon>
        <taxon>Flavobacteriales</taxon>
        <taxon>Flavobacteriaceae</taxon>
        <taxon>Maribacter</taxon>
    </lineage>
</organism>
<evidence type="ECO:0000313" key="2">
    <source>
        <dbReference type="Proteomes" id="UP000598350"/>
    </source>
</evidence>
<dbReference type="Pfam" id="PF14595">
    <property type="entry name" value="Thioredoxin_9"/>
    <property type="match status" value="1"/>
</dbReference>
<dbReference type="InterPro" id="IPR036249">
    <property type="entry name" value="Thioredoxin-like_sf"/>
</dbReference>